<protein>
    <submittedName>
        <fullName evidence="1">Uncharacterized protein</fullName>
    </submittedName>
</protein>
<proteinExistence type="predicted"/>
<evidence type="ECO:0000313" key="2">
    <source>
        <dbReference type="Proteomes" id="UP000308671"/>
    </source>
</evidence>
<dbReference type="EMBL" id="PQXL01000313">
    <property type="protein sequence ID" value="THV47399.1"/>
    <property type="molecule type" value="Genomic_DNA"/>
</dbReference>
<evidence type="ECO:0000313" key="1">
    <source>
        <dbReference type="EMBL" id="THV47399.1"/>
    </source>
</evidence>
<keyword evidence="2" id="KW-1185">Reference proteome</keyword>
<gene>
    <name evidence="1" type="ORF">BGAL_0313g00150</name>
</gene>
<dbReference type="Proteomes" id="UP000308671">
    <property type="component" value="Unassembled WGS sequence"/>
</dbReference>
<dbReference type="AlphaFoldDB" id="A0A4S8R0A7"/>
<accession>A0A4S8R0A7</accession>
<dbReference type="OrthoDB" id="10303887at2759"/>
<sequence length="123" mass="13414">MQSSVEARNHDSILGADPNFSRLKGCSYTAASRGSDSEIPLFDERKKLGCFTQRSLKSSFEVSTKLTNITNITVAQTSALVNPGKDSLVTLFAAAIANRNFPNNLPIFQDKLLPKASDMIFKS</sequence>
<organism evidence="1 2">
    <name type="scientific">Botrytis galanthina</name>
    <dbReference type="NCBI Taxonomy" id="278940"/>
    <lineage>
        <taxon>Eukaryota</taxon>
        <taxon>Fungi</taxon>
        <taxon>Dikarya</taxon>
        <taxon>Ascomycota</taxon>
        <taxon>Pezizomycotina</taxon>
        <taxon>Leotiomycetes</taxon>
        <taxon>Helotiales</taxon>
        <taxon>Sclerotiniaceae</taxon>
        <taxon>Botrytis</taxon>
    </lineage>
</organism>
<reference evidence="1 2" key="1">
    <citation type="submission" date="2017-12" db="EMBL/GenBank/DDBJ databases">
        <title>Comparative genomics of Botrytis spp.</title>
        <authorList>
            <person name="Valero-Jimenez C.A."/>
            <person name="Tapia P."/>
            <person name="Veloso J."/>
            <person name="Silva-Moreno E."/>
            <person name="Staats M."/>
            <person name="Valdes J.H."/>
            <person name="Van Kan J.A.L."/>
        </authorList>
    </citation>
    <scope>NUCLEOTIDE SEQUENCE [LARGE SCALE GENOMIC DNA]</scope>
    <source>
        <strain evidence="1 2">MUCL435</strain>
    </source>
</reference>
<name>A0A4S8R0A7_9HELO</name>
<comment type="caution">
    <text evidence="1">The sequence shown here is derived from an EMBL/GenBank/DDBJ whole genome shotgun (WGS) entry which is preliminary data.</text>
</comment>